<dbReference type="GO" id="GO:0005829">
    <property type="term" value="C:cytosol"/>
    <property type="evidence" value="ECO:0007669"/>
    <property type="project" value="TreeGrafter"/>
</dbReference>
<accession>A0A9D1J859</accession>
<dbReference type="CDD" id="cd00071">
    <property type="entry name" value="GMPK"/>
    <property type="match status" value="1"/>
</dbReference>
<organism evidence="11 12">
    <name type="scientific">Candidatus Fimimonas gallinarum</name>
    <dbReference type="NCBI Taxonomy" id="2840821"/>
    <lineage>
        <taxon>Bacteria</taxon>
        <taxon>Pseudomonadati</taxon>
        <taxon>Myxococcota</taxon>
        <taxon>Myxococcia</taxon>
        <taxon>Myxococcales</taxon>
        <taxon>Cystobacterineae</taxon>
        <taxon>Myxococcaceae</taxon>
        <taxon>Myxococcaceae incertae sedis</taxon>
        <taxon>Candidatus Fimimonas</taxon>
    </lineage>
</organism>
<comment type="similarity">
    <text evidence="1 9">Belongs to the guanylate kinase family.</text>
</comment>
<evidence type="ECO:0000256" key="7">
    <source>
        <dbReference type="ARBA" id="ARBA00022840"/>
    </source>
</evidence>
<reference evidence="11" key="2">
    <citation type="journal article" date="2021" name="PeerJ">
        <title>Extensive microbial diversity within the chicken gut microbiome revealed by metagenomics and culture.</title>
        <authorList>
            <person name="Gilroy R."/>
            <person name="Ravi A."/>
            <person name="Getino M."/>
            <person name="Pursley I."/>
            <person name="Horton D.L."/>
            <person name="Alikhan N.F."/>
            <person name="Baker D."/>
            <person name="Gharbi K."/>
            <person name="Hall N."/>
            <person name="Watson M."/>
            <person name="Adriaenssens E.M."/>
            <person name="Foster-Nyarko E."/>
            <person name="Jarju S."/>
            <person name="Secka A."/>
            <person name="Antonio M."/>
            <person name="Oren A."/>
            <person name="Chaudhuri R.R."/>
            <person name="La Ragione R."/>
            <person name="Hildebrand F."/>
            <person name="Pallen M.J."/>
        </authorList>
    </citation>
    <scope>NUCLEOTIDE SEQUENCE</scope>
    <source>
        <strain evidence="11">CHK121-14286</strain>
    </source>
</reference>
<dbReference type="GO" id="GO:0004385">
    <property type="term" value="F:GMP kinase activity"/>
    <property type="evidence" value="ECO:0007669"/>
    <property type="project" value="UniProtKB-UniRule"/>
</dbReference>
<evidence type="ECO:0000256" key="6">
    <source>
        <dbReference type="ARBA" id="ARBA00022777"/>
    </source>
</evidence>
<dbReference type="PANTHER" id="PTHR23117">
    <property type="entry name" value="GUANYLATE KINASE-RELATED"/>
    <property type="match status" value="1"/>
</dbReference>
<keyword evidence="6 9" id="KW-0418">Kinase</keyword>
<keyword evidence="7 9" id="KW-0067">ATP-binding</keyword>
<feature type="binding site" evidence="9">
    <location>
        <begin position="14"/>
        <end position="21"/>
    </location>
    <ligand>
        <name>ATP</name>
        <dbReference type="ChEBI" id="CHEBI:30616"/>
    </ligand>
</feature>
<comment type="caution">
    <text evidence="11">The sequence shown here is derived from an EMBL/GenBank/DDBJ whole genome shotgun (WGS) entry which is preliminary data.</text>
</comment>
<protein>
    <recommendedName>
        <fullName evidence="3 9">Guanylate kinase</fullName>
        <ecNumber evidence="2 9">2.7.4.8</ecNumber>
    </recommendedName>
    <alternativeName>
        <fullName evidence="8 9">GMP kinase</fullName>
    </alternativeName>
</protein>
<dbReference type="EMBL" id="DVHL01000045">
    <property type="protein sequence ID" value="HIR66349.1"/>
    <property type="molecule type" value="Genomic_DNA"/>
</dbReference>
<comment type="catalytic activity">
    <reaction evidence="9">
        <text>GMP + ATP = GDP + ADP</text>
        <dbReference type="Rhea" id="RHEA:20780"/>
        <dbReference type="ChEBI" id="CHEBI:30616"/>
        <dbReference type="ChEBI" id="CHEBI:58115"/>
        <dbReference type="ChEBI" id="CHEBI:58189"/>
        <dbReference type="ChEBI" id="CHEBI:456216"/>
        <dbReference type="EC" id="2.7.4.8"/>
    </reaction>
</comment>
<dbReference type="SMART" id="SM00072">
    <property type="entry name" value="GuKc"/>
    <property type="match status" value="1"/>
</dbReference>
<dbReference type="AlphaFoldDB" id="A0A9D1J859"/>
<evidence type="ECO:0000313" key="12">
    <source>
        <dbReference type="Proteomes" id="UP000824200"/>
    </source>
</evidence>
<dbReference type="HAMAP" id="MF_00328">
    <property type="entry name" value="Guanylate_kinase"/>
    <property type="match status" value="1"/>
</dbReference>
<dbReference type="Gene3D" id="3.30.63.10">
    <property type="entry name" value="Guanylate Kinase phosphate binding domain"/>
    <property type="match status" value="1"/>
</dbReference>
<dbReference type="EC" id="2.7.4.8" evidence="2 9"/>
<feature type="domain" description="Guanylate kinase-like" evidence="10">
    <location>
        <begin position="7"/>
        <end position="185"/>
    </location>
</feature>
<comment type="function">
    <text evidence="9">Essential for recycling GMP and indirectly, cGMP.</text>
</comment>
<dbReference type="Gene3D" id="3.40.50.300">
    <property type="entry name" value="P-loop containing nucleotide triphosphate hydrolases"/>
    <property type="match status" value="2"/>
</dbReference>
<evidence type="ECO:0000256" key="2">
    <source>
        <dbReference type="ARBA" id="ARBA00012961"/>
    </source>
</evidence>
<evidence type="ECO:0000259" key="10">
    <source>
        <dbReference type="PROSITE" id="PS50052"/>
    </source>
</evidence>
<reference evidence="11" key="1">
    <citation type="submission" date="2020-10" db="EMBL/GenBank/DDBJ databases">
        <authorList>
            <person name="Gilroy R."/>
        </authorList>
    </citation>
    <scope>NUCLEOTIDE SEQUENCE</scope>
    <source>
        <strain evidence="11">CHK121-14286</strain>
    </source>
</reference>
<evidence type="ECO:0000256" key="8">
    <source>
        <dbReference type="ARBA" id="ARBA00030128"/>
    </source>
</evidence>
<evidence type="ECO:0000256" key="3">
    <source>
        <dbReference type="ARBA" id="ARBA00016296"/>
    </source>
</evidence>
<name>A0A9D1J859_9BACT</name>
<evidence type="ECO:0000256" key="1">
    <source>
        <dbReference type="ARBA" id="ARBA00005790"/>
    </source>
</evidence>
<dbReference type="InterPro" id="IPR008145">
    <property type="entry name" value="GK/Ca_channel_bsu"/>
</dbReference>
<dbReference type="SUPFAM" id="SSF52540">
    <property type="entry name" value="P-loop containing nucleoside triphosphate hydrolases"/>
    <property type="match status" value="1"/>
</dbReference>
<sequence length="189" mass="21944">MEERKKGKLIILSGPSGAGKGTICAELLRLMPDLVISRSATTRAPRPNERKDRSYFFVSTETFLEMVKNNELLEYDQHFENYYGTPKKFVVDMLNFGKDVILEIDVKGALQVKQNYPDSILFFIEAPSEQALYERLVQRGSETPDKIQIRMARNKLELAQRSKYDYCIMNDNVDRAVNEIIEILKERRK</sequence>
<dbReference type="InterPro" id="IPR008144">
    <property type="entry name" value="Guanylate_kin-like_dom"/>
</dbReference>
<evidence type="ECO:0000313" key="11">
    <source>
        <dbReference type="EMBL" id="HIR66349.1"/>
    </source>
</evidence>
<dbReference type="Proteomes" id="UP000824200">
    <property type="component" value="Unassembled WGS sequence"/>
</dbReference>
<gene>
    <name evidence="9 11" type="primary">gmk</name>
    <name evidence="11" type="ORF">IAC95_05670</name>
</gene>
<dbReference type="FunFam" id="3.30.63.10:FF:000002">
    <property type="entry name" value="Guanylate kinase 1"/>
    <property type="match status" value="1"/>
</dbReference>
<keyword evidence="5 9" id="KW-0547">Nucleotide-binding</keyword>
<evidence type="ECO:0000256" key="5">
    <source>
        <dbReference type="ARBA" id="ARBA00022741"/>
    </source>
</evidence>
<dbReference type="GO" id="GO:0005524">
    <property type="term" value="F:ATP binding"/>
    <property type="evidence" value="ECO:0007669"/>
    <property type="project" value="UniProtKB-UniRule"/>
</dbReference>
<evidence type="ECO:0000256" key="4">
    <source>
        <dbReference type="ARBA" id="ARBA00022679"/>
    </source>
</evidence>
<keyword evidence="4 9" id="KW-0808">Transferase</keyword>
<dbReference type="Pfam" id="PF00625">
    <property type="entry name" value="Guanylate_kin"/>
    <property type="match status" value="1"/>
</dbReference>
<dbReference type="PANTHER" id="PTHR23117:SF13">
    <property type="entry name" value="GUANYLATE KINASE"/>
    <property type="match status" value="1"/>
</dbReference>
<evidence type="ECO:0000256" key="9">
    <source>
        <dbReference type="HAMAP-Rule" id="MF_00328"/>
    </source>
</evidence>
<comment type="subcellular location">
    <subcellularLocation>
        <location evidence="9">Cytoplasm</location>
    </subcellularLocation>
</comment>
<dbReference type="PROSITE" id="PS50052">
    <property type="entry name" value="GUANYLATE_KINASE_2"/>
    <property type="match status" value="1"/>
</dbReference>
<dbReference type="InterPro" id="IPR017665">
    <property type="entry name" value="Guanylate_kinase"/>
</dbReference>
<keyword evidence="9" id="KW-0963">Cytoplasm</keyword>
<proteinExistence type="inferred from homology"/>
<dbReference type="NCBIfam" id="TIGR03263">
    <property type="entry name" value="guanyl_kin"/>
    <property type="match status" value="1"/>
</dbReference>
<dbReference type="InterPro" id="IPR027417">
    <property type="entry name" value="P-loop_NTPase"/>
</dbReference>